<reference evidence="7" key="1">
    <citation type="submission" date="2020-04" db="EMBL/GenBank/DDBJ databases">
        <authorList>
            <person name="Neveu A P."/>
        </authorList>
    </citation>
    <scope>NUCLEOTIDE SEQUENCE</scope>
    <source>
        <tissue evidence="7">Whole embryo</tissue>
    </source>
</reference>
<keyword evidence="4 6" id="KW-1133">Transmembrane helix</keyword>
<comment type="similarity">
    <text evidence="2">Belongs to the autoinducer-2 exporter (AI-2E) (TC 2.A.86) family.</text>
</comment>
<feature type="transmembrane region" description="Helical" evidence="6">
    <location>
        <begin position="644"/>
        <end position="662"/>
    </location>
</feature>
<dbReference type="PANTHER" id="PTHR21716:SF4">
    <property type="entry name" value="TRANSMEMBRANE PROTEIN 245"/>
    <property type="match status" value="1"/>
</dbReference>
<comment type="subcellular location">
    <subcellularLocation>
        <location evidence="1">Membrane</location>
        <topology evidence="1">Multi-pass membrane protein</topology>
    </subcellularLocation>
</comment>
<accession>A0A6F9DUI0</accession>
<dbReference type="EMBL" id="LR791220">
    <property type="protein sequence ID" value="CAB3267082.1"/>
    <property type="molecule type" value="mRNA"/>
</dbReference>
<feature type="transmembrane region" description="Helical" evidence="6">
    <location>
        <begin position="532"/>
        <end position="551"/>
    </location>
</feature>
<feature type="transmembrane region" description="Helical" evidence="6">
    <location>
        <begin position="297"/>
        <end position="324"/>
    </location>
</feature>
<feature type="transmembrane region" description="Helical" evidence="6">
    <location>
        <begin position="592"/>
        <end position="611"/>
    </location>
</feature>
<keyword evidence="5 6" id="KW-0472">Membrane</keyword>
<feature type="transmembrane region" description="Helical" evidence="6">
    <location>
        <begin position="70"/>
        <end position="88"/>
    </location>
</feature>
<dbReference type="PANTHER" id="PTHR21716">
    <property type="entry name" value="TRANSMEMBRANE PROTEIN"/>
    <property type="match status" value="1"/>
</dbReference>
<protein>
    <submittedName>
        <fullName evidence="7">Transmembrane protein 245-like</fullName>
    </submittedName>
</protein>
<evidence type="ECO:0000256" key="1">
    <source>
        <dbReference type="ARBA" id="ARBA00004141"/>
    </source>
</evidence>
<evidence type="ECO:0000256" key="2">
    <source>
        <dbReference type="ARBA" id="ARBA00009773"/>
    </source>
</evidence>
<feature type="transmembrane region" description="Helical" evidence="6">
    <location>
        <begin position="40"/>
        <end position="64"/>
    </location>
</feature>
<gene>
    <name evidence="7" type="primary">Tmem245</name>
</gene>
<organism evidence="7">
    <name type="scientific">Phallusia mammillata</name>
    <dbReference type="NCBI Taxonomy" id="59560"/>
    <lineage>
        <taxon>Eukaryota</taxon>
        <taxon>Metazoa</taxon>
        <taxon>Chordata</taxon>
        <taxon>Tunicata</taxon>
        <taxon>Ascidiacea</taxon>
        <taxon>Phlebobranchia</taxon>
        <taxon>Ascidiidae</taxon>
        <taxon>Phallusia</taxon>
    </lineage>
</organism>
<feature type="transmembrane region" description="Helical" evidence="6">
    <location>
        <begin position="674"/>
        <end position="696"/>
    </location>
</feature>
<feature type="transmembrane region" description="Helical" evidence="6">
    <location>
        <begin position="208"/>
        <end position="224"/>
    </location>
</feature>
<evidence type="ECO:0000313" key="7">
    <source>
        <dbReference type="EMBL" id="CAB3267082.1"/>
    </source>
</evidence>
<evidence type="ECO:0000256" key="3">
    <source>
        <dbReference type="ARBA" id="ARBA00022692"/>
    </source>
</evidence>
<dbReference type="GO" id="GO:0016020">
    <property type="term" value="C:membrane"/>
    <property type="evidence" value="ECO:0007669"/>
    <property type="project" value="UniProtKB-SubCell"/>
</dbReference>
<sequence length="799" mass="89336">MPMASISSTPITKLTRQRSMFIDSVAQLLPPGDEKPIKHALYTTASIALFGVVCGVAVSTYFVLQVFVKPLLWAVLCGSFLFPFKYTLHRILQRWLEETLDNGNLMLFDILVLPFTLFFNFSDWIGNFLVTKWKILLSVTFALLPIYSLYQLQLISFFGHTLSATVYWIWYSITTTMQFVESYNIAIATLLIIAFVSGLLIHSTLTPYISIAIWTFLVLFVVSSSGTFKVPIIFALIGLTALGTLARKSPEENKNKPNDDDAANDDFDESGVETINNANLLKNQNSKSSSDTYFNMLFAMFFIVLVWMHIWIVLLLMIPLTFWICKKIVLHAKSAELFNSLCQSIFNKSSNDIISMGKVYFQQSSEIIFPSPVRKLFKTLQNGDRKIHVSVLSSLPTVTSILIILFLFTTGIFFTMFMAVKVQQESVLAVQMASNVLNETVSNHPEYKAWLPDNDTMQNTMNSLVDKVYVQGREWISQKMQKAASDGSDMKNAEKQALRMWDQVYQTWFPKSRKPLRRLTRQSSMKNVTETGLMYGLVDFFSASEVIGWLQENVSSLVSIGESVLVIVQSNVGLIMYVFTSVFTTLLNGGTIVLNFVVSFVIFFTSLFYLLSSSKDQYKPLEIVGSAVKPLTLGTPFETAMQDAVSGVFGASIKMFGFYGLYTWVNHSMFGSNLVYIPSILAAIFGVIPLLTTYWVCIPSALEIWLLQGSLARAVGLFIFQFAPTLFVDAAIYRDISKTNGGGHPYITGLAVAGGLYTYGLEGAISGPLILCFLLVTVNLYTSATSPGRHASRRLLTET</sequence>
<feature type="transmembrane region" description="Helical" evidence="6">
    <location>
        <begin position="183"/>
        <end position="201"/>
    </location>
</feature>
<feature type="transmembrane region" description="Helical" evidence="6">
    <location>
        <begin position="711"/>
        <end position="731"/>
    </location>
</feature>
<dbReference type="AlphaFoldDB" id="A0A6F9DUI0"/>
<evidence type="ECO:0000256" key="4">
    <source>
        <dbReference type="ARBA" id="ARBA00022989"/>
    </source>
</evidence>
<proteinExistence type="evidence at transcript level"/>
<name>A0A6F9DUI0_9ASCI</name>
<dbReference type="InterPro" id="IPR002549">
    <property type="entry name" value="AI-2E-like"/>
</dbReference>
<evidence type="ECO:0000256" key="5">
    <source>
        <dbReference type="ARBA" id="ARBA00023136"/>
    </source>
</evidence>
<keyword evidence="3 6" id="KW-0812">Transmembrane</keyword>
<feature type="transmembrane region" description="Helical" evidence="6">
    <location>
        <begin position="100"/>
        <end position="119"/>
    </location>
</feature>
<feature type="transmembrane region" description="Helical" evidence="6">
    <location>
        <begin position="398"/>
        <end position="420"/>
    </location>
</feature>
<evidence type="ECO:0000256" key="6">
    <source>
        <dbReference type="SAM" id="Phobius"/>
    </source>
</evidence>
<feature type="transmembrane region" description="Helical" evidence="6">
    <location>
        <begin position="557"/>
        <end position="580"/>
    </location>
</feature>